<dbReference type="CDD" id="cd07786">
    <property type="entry name" value="FGGY_EcGK_like"/>
    <property type="match status" value="1"/>
</dbReference>
<feature type="binding site" evidence="11">
    <location>
        <position position="13"/>
    </location>
    <ligand>
        <name>ATP</name>
        <dbReference type="ChEBI" id="CHEBI:30616"/>
    </ligand>
</feature>
<comment type="activity regulation">
    <text evidence="11">Activated by phosphorylation and inhibited by fructose 1,6-bisphosphate (FBP).</text>
</comment>
<keyword evidence="5 11" id="KW-0418">Kinase</keyword>
<sequence>MGQYIMALDAGTTSNRCILFDKQGRVCSVAQKEFTQYFPKPGWVEHDANEIWTTQLGVALSAMNAIGASASDIAAIGITNQRETTIVWDRDTGEPVCRAIVWQCRRTSELCDRLKARGLTELFRQKTGLVIDAYFSATKLKWILDNVEGAREKAEAGQLLFGTVETWLIWKLTCGKIHVTDYSNASRTMLFNIHTLDWDDEILKILDIPRCMLPRPVPNSAFYEYADPMHFGGEIKIAGAAGDQQAALFGQACFAPGEAKNTYGTGGFLLMNTGHEPVMSRNGLVTTVAWGLGGRVTYALEGSIFVAGAAIQWLRDELKILEESRDSEYMALKVPDTNGCYVVPAFTGLGAPHWDQYARGAIVGLTRGCNKNHIIRATLDSLCYQVNDVLKAMEADAGVRLTMLKVDGGASANNYLLQAQADISGAPVERPSCVETTAMGAAYLAGLAVGYWDSPEEVTRNRAVDRVFMAHISEEERARRIRGWNKAVRCAYGWAREDEEGTA</sequence>
<keyword evidence="7 11" id="KW-0067">ATP-binding</keyword>
<dbReference type="FunFam" id="3.30.420.40:FF:000008">
    <property type="entry name" value="Glycerol kinase"/>
    <property type="match status" value="1"/>
</dbReference>
<dbReference type="GO" id="GO:0005524">
    <property type="term" value="F:ATP binding"/>
    <property type="evidence" value="ECO:0007669"/>
    <property type="project" value="UniProtKB-UniRule"/>
</dbReference>
<feature type="binding site" evidence="11">
    <location>
        <position position="12"/>
    </location>
    <ligand>
        <name>sn-glycerol 3-phosphate</name>
        <dbReference type="ChEBI" id="CHEBI:57597"/>
    </ligand>
</feature>
<dbReference type="Proteomes" id="UP000824105">
    <property type="component" value="Unassembled WGS sequence"/>
</dbReference>
<dbReference type="InterPro" id="IPR018483">
    <property type="entry name" value="Carb_kinase_FGGY_CS"/>
</dbReference>
<comment type="pathway">
    <text evidence="1 11">Polyol metabolism; glycerol degradation via glycerol kinase pathway; sn-glycerol 3-phosphate from glycerol: step 1/1.</text>
</comment>
<feature type="binding site" evidence="11">
    <location>
        <position position="12"/>
    </location>
    <ligand>
        <name>ADP</name>
        <dbReference type="ChEBI" id="CHEBI:456216"/>
    </ligand>
</feature>
<feature type="binding site" evidence="11">
    <location>
        <position position="265"/>
    </location>
    <ligand>
        <name>ATP</name>
        <dbReference type="ChEBI" id="CHEBI:30616"/>
    </ligand>
</feature>
<evidence type="ECO:0000256" key="5">
    <source>
        <dbReference type="ARBA" id="ARBA00022777"/>
    </source>
</evidence>
<dbReference type="FunFam" id="3.30.420.40:FF:000007">
    <property type="entry name" value="Glycerol kinase"/>
    <property type="match status" value="1"/>
</dbReference>
<dbReference type="AlphaFoldDB" id="A0A9D2FL18"/>
<dbReference type="SUPFAM" id="SSF53067">
    <property type="entry name" value="Actin-like ATPase domain"/>
    <property type="match status" value="2"/>
</dbReference>
<dbReference type="InterPro" id="IPR018485">
    <property type="entry name" value="FGGY_C"/>
</dbReference>
<dbReference type="EC" id="2.7.1.30" evidence="11"/>
<evidence type="ECO:0000256" key="11">
    <source>
        <dbReference type="HAMAP-Rule" id="MF_00186"/>
    </source>
</evidence>
<dbReference type="Pfam" id="PF00370">
    <property type="entry name" value="FGGY_N"/>
    <property type="match status" value="1"/>
</dbReference>
<evidence type="ECO:0000256" key="8">
    <source>
        <dbReference type="ARBA" id="ARBA00052101"/>
    </source>
</evidence>
<dbReference type="GO" id="GO:0005829">
    <property type="term" value="C:cytosol"/>
    <property type="evidence" value="ECO:0007669"/>
    <property type="project" value="TreeGrafter"/>
</dbReference>
<dbReference type="InterPro" id="IPR043129">
    <property type="entry name" value="ATPase_NBD"/>
</dbReference>
<dbReference type="PIRSF" id="PIRSF000538">
    <property type="entry name" value="GlpK"/>
    <property type="match status" value="1"/>
</dbReference>
<evidence type="ECO:0000313" key="15">
    <source>
        <dbReference type="EMBL" id="HIZ62778.1"/>
    </source>
</evidence>
<dbReference type="Pfam" id="PF02782">
    <property type="entry name" value="FGGY_C"/>
    <property type="match status" value="1"/>
</dbReference>
<dbReference type="GO" id="GO:0006072">
    <property type="term" value="P:glycerol-3-phosphate metabolic process"/>
    <property type="evidence" value="ECO:0007669"/>
    <property type="project" value="InterPro"/>
</dbReference>
<gene>
    <name evidence="11 15" type="primary">glpK</name>
    <name evidence="15" type="ORF">H9724_08460</name>
</gene>
<feature type="binding site" evidence="11">
    <location>
        <position position="83"/>
    </location>
    <ligand>
        <name>glycerol</name>
        <dbReference type="ChEBI" id="CHEBI:17754"/>
    </ligand>
</feature>
<evidence type="ECO:0000256" key="6">
    <source>
        <dbReference type="ARBA" id="ARBA00022798"/>
    </source>
</evidence>
<dbReference type="PANTHER" id="PTHR10196">
    <property type="entry name" value="SUGAR KINASE"/>
    <property type="match status" value="1"/>
</dbReference>
<evidence type="ECO:0000313" key="16">
    <source>
        <dbReference type="Proteomes" id="UP000824105"/>
    </source>
</evidence>
<evidence type="ECO:0000256" key="4">
    <source>
        <dbReference type="ARBA" id="ARBA00022741"/>
    </source>
</evidence>
<feature type="binding site" evidence="11">
    <location>
        <position position="243"/>
    </location>
    <ligand>
        <name>glycerol</name>
        <dbReference type="ChEBI" id="CHEBI:17754"/>
    </ligand>
</feature>
<comment type="catalytic activity">
    <reaction evidence="8 11">
        <text>glycerol + ATP = sn-glycerol 3-phosphate + ADP + H(+)</text>
        <dbReference type="Rhea" id="RHEA:21644"/>
        <dbReference type="ChEBI" id="CHEBI:15378"/>
        <dbReference type="ChEBI" id="CHEBI:17754"/>
        <dbReference type="ChEBI" id="CHEBI:30616"/>
        <dbReference type="ChEBI" id="CHEBI:57597"/>
        <dbReference type="ChEBI" id="CHEBI:456216"/>
        <dbReference type="EC" id="2.7.1.30"/>
    </reaction>
</comment>
<reference evidence="15" key="1">
    <citation type="journal article" date="2021" name="PeerJ">
        <title>Extensive microbial diversity within the chicken gut microbiome revealed by metagenomics and culture.</title>
        <authorList>
            <person name="Gilroy R."/>
            <person name="Ravi A."/>
            <person name="Getino M."/>
            <person name="Pursley I."/>
            <person name="Horton D.L."/>
            <person name="Alikhan N.F."/>
            <person name="Baker D."/>
            <person name="Gharbi K."/>
            <person name="Hall N."/>
            <person name="Watson M."/>
            <person name="Adriaenssens E.M."/>
            <person name="Foster-Nyarko E."/>
            <person name="Jarju S."/>
            <person name="Secka A."/>
            <person name="Antonio M."/>
            <person name="Oren A."/>
            <person name="Chaudhuri R.R."/>
            <person name="La Ragione R."/>
            <person name="Hildebrand F."/>
            <person name="Pallen M.J."/>
        </authorList>
    </citation>
    <scope>NUCLEOTIDE SEQUENCE</scope>
    <source>
        <strain evidence="15">CHK188-11489</strain>
    </source>
</reference>
<evidence type="ECO:0000256" key="12">
    <source>
        <dbReference type="RuleBase" id="RU003733"/>
    </source>
</evidence>
<evidence type="ECO:0000256" key="9">
    <source>
        <dbReference type="ARBA" id="ARBA00054633"/>
    </source>
</evidence>
<dbReference type="PROSITE" id="PS00933">
    <property type="entry name" value="FGGY_KINASES_1"/>
    <property type="match status" value="1"/>
</dbReference>
<evidence type="ECO:0000256" key="1">
    <source>
        <dbReference type="ARBA" id="ARBA00005190"/>
    </source>
</evidence>
<keyword evidence="4 11" id="KW-0547">Nucleotide-binding</keyword>
<organism evidence="15 16">
    <name type="scientific">Candidatus Gemmiger avistercoris</name>
    <dbReference type="NCBI Taxonomy" id="2838606"/>
    <lineage>
        <taxon>Bacteria</taxon>
        <taxon>Bacillati</taxon>
        <taxon>Bacillota</taxon>
        <taxon>Clostridia</taxon>
        <taxon>Eubacteriales</taxon>
        <taxon>Gemmiger</taxon>
    </lineage>
</organism>
<proteinExistence type="inferred from homology"/>
<comment type="subunit">
    <text evidence="10 11">Homotetramer and homodimer (in equilibrium).</text>
</comment>
<evidence type="ECO:0000259" key="13">
    <source>
        <dbReference type="Pfam" id="PF00370"/>
    </source>
</evidence>
<dbReference type="InterPro" id="IPR018484">
    <property type="entry name" value="FGGY_N"/>
</dbReference>
<dbReference type="InterPro" id="IPR000577">
    <property type="entry name" value="Carb_kinase_FGGY"/>
</dbReference>
<dbReference type="GO" id="GO:0004370">
    <property type="term" value="F:glycerol kinase activity"/>
    <property type="evidence" value="ECO:0007669"/>
    <property type="project" value="UniProtKB-UniRule"/>
</dbReference>
<dbReference type="PANTHER" id="PTHR10196:SF69">
    <property type="entry name" value="GLYCEROL KINASE"/>
    <property type="match status" value="1"/>
</dbReference>
<dbReference type="HAMAP" id="MF_00186">
    <property type="entry name" value="Glycerol_kin"/>
    <property type="match status" value="1"/>
</dbReference>
<feature type="binding site" evidence="11">
    <location>
        <position position="409"/>
    </location>
    <ligand>
        <name>ATP</name>
        <dbReference type="ChEBI" id="CHEBI:30616"/>
    </ligand>
</feature>
<evidence type="ECO:0000256" key="2">
    <source>
        <dbReference type="ARBA" id="ARBA00009156"/>
    </source>
</evidence>
<dbReference type="EMBL" id="DXBF01000066">
    <property type="protein sequence ID" value="HIZ62778.1"/>
    <property type="molecule type" value="Genomic_DNA"/>
</dbReference>
<feature type="binding site" evidence="11">
    <location>
        <position position="83"/>
    </location>
    <ligand>
        <name>sn-glycerol 3-phosphate</name>
        <dbReference type="ChEBI" id="CHEBI:57597"/>
    </ligand>
</feature>
<dbReference type="Gene3D" id="3.30.420.40">
    <property type="match status" value="2"/>
</dbReference>
<evidence type="ECO:0000256" key="10">
    <source>
        <dbReference type="ARBA" id="ARBA00063665"/>
    </source>
</evidence>
<dbReference type="NCBIfam" id="NF000756">
    <property type="entry name" value="PRK00047.1"/>
    <property type="match status" value="1"/>
</dbReference>
<reference evidence="15" key="2">
    <citation type="submission" date="2021-04" db="EMBL/GenBank/DDBJ databases">
        <authorList>
            <person name="Gilroy R."/>
        </authorList>
    </citation>
    <scope>NUCLEOTIDE SEQUENCE</scope>
    <source>
        <strain evidence="15">CHK188-11489</strain>
    </source>
</reference>
<protein>
    <recommendedName>
        <fullName evidence="11">Glycerol kinase</fullName>
        <ecNumber evidence="11">2.7.1.30</ecNumber>
    </recommendedName>
    <alternativeName>
        <fullName evidence="11">ATP:glycerol 3-phosphotransferase</fullName>
    </alternativeName>
    <alternativeName>
        <fullName evidence="11">Glycerokinase</fullName>
        <shortName evidence="11">GK</shortName>
    </alternativeName>
</protein>
<dbReference type="PROSITE" id="PS00445">
    <property type="entry name" value="FGGY_KINASES_2"/>
    <property type="match status" value="1"/>
</dbReference>
<comment type="similarity">
    <text evidence="2 11 12">Belongs to the FGGY kinase family.</text>
</comment>
<feature type="domain" description="Carbohydrate kinase FGGY N-terminal" evidence="13">
    <location>
        <begin position="4"/>
        <end position="250"/>
    </location>
</feature>
<feature type="binding site" evidence="11">
    <location>
        <position position="82"/>
    </location>
    <ligand>
        <name>glycerol</name>
        <dbReference type="ChEBI" id="CHEBI:17754"/>
    </ligand>
</feature>
<comment type="function">
    <text evidence="9 11">Key enzyme in the regulation of glycerol uptake and metabolism. Catalyzes the phosphorylation of glycerol to yield sn-glycerol 3-phosphate.</text>
</comment>
<comment type="caution">
    <text evidence="15">The sequence shown here is derived from an EMBL/GenBank/DDBJ whole genome shotgun (WGS) entry which is preliminary data.</text>
</comment>
<feature type="binding site" evidence="11">
    <location>
        <position position="308"/>
    </location>
    <ligand>
        <name>ATP</name>
        <dbReference type="ChEBI" id="CHEBI:30616"/>
    </ligand>
</feature>
<feature type="binding site" evidence="11">
    <location>
        <position position="243"/>
    </location>
    <ligand>
        <name>sn-glycerol 3-phosphate</name>
        <dbReference type="ChEBI" id="CHEBI:57597"/>
    </ligand>
</feature>
<feature type="binding site" evidence="11">
    <location>
        <position position="312"/>
    </location>
    <ligand>
        <name>ATP</name>
        <dbReference type="ChEBI" id="CHEBI:30616"/>
    </ligand>
</feature>
<feature type="binding site" evidence="11">
    <location>
        <position position="14"/>
    </location>
    <ligand>
        <name>ATP</name>
        <dbReference type="ChEBI" id="CHEBI:30616"/>
    </ligand>
</feature>
<feature type="binding site" evidence="11">
    <location>
        <position position="134"/>
    </location>
    <ligand>
        <name>sn-glycerol 3-phosphate</name>
        <dbReference type="ChEBI" id="CHEBI:57597"/>
    </ligand>
</feature>
<dbReference type="GO" id="GO:0019563">
    <property type="term" value="P:glycerol catabolic process"/>
    <property type="evidence" value="ECO:0007669"/>
    <property type="project" value="UniProtKB-UniRule"/>
</dbReference>
<feature type="binding site" evidence="11">
    <location>
        <position position="308"/>
    </location>
    <ligand>
        <name>ADP</name>
        <dbReference type="ChEBI" id="CHEBI:456216"/>
    </ligand>
</feature>
<name>A0A9D2FL18_9FIRM</name>
<feature type="binding site" evidence="11">
    <location>
        <position position="244"/>
    </location>
    <ligand>
        <name>glycerol</name>
        <dbReference type="ChEBI" id="CHEBI:17754"/>
    </ligand>
</feature>
<feature type="binding site" evidence="11">
    <location>
        <position position="12"/>
    </location>
    <ligand>
        <name>ATP</name>
        <dbReference type="ChEBI" id="CHEBI:30616"/>
    </ligand>
</feature>
<evidence type="ECO:0000259" key="14">
    <source>
        <dbReference type="Pfam" id="PF02782"/>
    </source>
</evidence>
<keyword evidence="3 11" id="KW-0808">Transferase</keyword>
<feature type="binding site" evidence="11">
    <location>
        <position position="82"/>
    </location>
    <ligand>
        <name>sn-glycerol 3-phosphate</name>
        <dbReference type="ChEBI" id="CHEBI:57597"/>
    </ligand>
</feature>
<feature type="binding site" evidence="11">
    <location>
        <position position="265"/>
    </location>
    <ligand>
        <name>ADP</name>
        <dbReference type="ChEBI" id="CHEBI:456216"/>
    </ligand>
</feature>
<accession>A0A9D2FL18</accession>
<dbReference type="NCBIfam" id="TIGR01311">
    <property type="entry name" value="glycerol_kin"/>
    <property type="match status" value="1"/>
</dbReference>
<feature type="binding site" evidence="11">
    <location>
        <position position="409"/>
    </location>
    <ligand>
        <name>ADP</name>
        <dbReference type="ChEBI" id="CHEBI:456216"/>
    </ligand>
</feature>
<dbReference type="InterPro" id="IPR005999">
    <property type="entry name" value="Glycerol_kin"/>
</dbReference>
<evidence type="ECO:0000256" key="3">
    <source>
        <dbReference type="ARBA" id="ARBA00022679"/>
    </source>
</evidence>
<feature type="binding site" evidence="11">
    <location>
        <position position="413"/>
    </location>
    <ligand>
        <name>ADP</name>
        <dbReference type="ChEBI" id="CHEBI:456216"/>
    </ligand>
</feature>
<evidence type="ECO:0000256" key="7">
    <source>
        <dbReference type="ARBA" id="ARBA00022840"/>
    </source>
</evidence>
<feature type="domain" description="Carbohydrate kinase FGGY C-terminal" evidence="14">
    <location>
        <begin position="260"/>
        <end position="448"/>
    </location>
</feature>
<feature type="binding site" evidence="11">
    <location>
        <position position="134"/>
    </location>
    <ligand>
        <name>glycerol</name>
        <dbReference type="ChEBI" id="CHEBI:17754"/>
    </ligand>
</feature>
<keyword evidence="6 11" id="KW-0319">Glycerol metabolism</keyword>
<feature type="binding site" evidence="11">
    <location>
        <position position="16"/>
    </location>
    <ligand>
        <name>ADP</name>
        <dbReference type="ChEBI" id="CHEBI:456216"/>
    </ligand>
</feature>